<accession>I3ILU4</accession>
<reference evidence="1 2" key="1">
    <citation type="journal article" date="2012" name="FEBS Lett.">
        <title>Anammox organism KSU-1 expresses a NirK-type copper-containing nitrite reductase instead of a NirS-type with cytochrome cd1.</title>
        <authorList>
            <person name="Hira D."/>
            <person name="Toh H."/>
            <person name="Migita C.T."/>
            <person name="Okubo H."/>
            <person name="Nishiyama T."/>
            <person name="Hattori M."/>
            <person name="Furukawa K."/>
            <person name="Fujii T."/>
        </authorList>
    </citation>
    <scope>NUCLEOTIDE SEQUENCE [LARGE SCALE GENOMIC DNA]</scope>
</reference>
<evidence type="ECO:0000313" key="1">
    <source>
        <dbReference type="EMBL" id="GAB62689.1"/>
    </source>
</evidence>
<dbReference type="EMBL" id="BAFH01000003">
    <property type="protein sequence ID" value="GAB62689.1"/>
    <property type="molecule type" value="Genomic_DNA"/>
</dbReference>
<organism evidence="1 2">
    <name type="scientific">Candidatus Jettenia caeni</name>
    <dbReference type="NCBI Taxonomy" id="247490"/>
    <lineage>
        <taxon>Bacteria</taxon>
        <taxon>Pseudomonadati</taxon>
        <taxon>Planctomycetota</taxon>
        <taxon>Candidatus Brocadiia</taxon>
        <taxon>Candidatus Brocadiales</taxon>
        <taxon>Candidatus Brocadiaceae</taxon>
        <taxon>Candidatus Jettenia</taxon>
    </lineage>
</organism>
<dbReference type="Proteomes" id="UP000002985">
    <property type="component" value="Unassembled WGS sequence"/>
</dbReference>
<sequence length="90" mass="10297">MISETAGKISSIPQGWKFVSIQDGEVCFEVEGHGCSFSFDLFTDDALKTLRAIFLGKIHSITTQRWNLHRYLAMVNGEMDKRVNERVCRE</sequence>
<evidence type="ECO:0000313" key="2">
    <source>
        <dbReference type="Proteomes" id="UP000002985"/>
    </source>
</evidence>
<gene>
    <name evidence="1" type="ORF">KSU1_C1093</name>
</gene>
<keyword evidence="2" id="KW-1185">Reference proteome</keyword>
<name>I3ILU4_9BACT</name>
<dbReference type="STRING" id="247490.KSU1_C1093"/>
<comment type="caution">
    <text evidence="1">The sequence shown here is derived from an EMBL/GenBank/DDBJ whole genome shotgun (WGS) entry which is preliminary data.</text>
</comment>
<proteinExistence type="predicted"/>
<protein>
    <submittedName>
        <fullName evidence="1">Uncharacterized protein</fullName>
    </submittedName>
</protein>
<dbReference type="AlphaFoldDB" id="I3ILU4"/>